<evidence type="ECO:0000256" key="1">
    <source>
        <dbReference type="ARBA" id="ARBA00023157"/>
    </source>
</evidence>
<keyword evidence="3" id="KW-0645">Protease</keyword>
<dbReference type="AlphaFoldDB" id="A0A8C0XVP8"/>
<dbReference type="Pfam" id="PF00089">
    <property type="entry name" value="Trypsin"/>
    <property type="match status" value="1"/>
</dbReference>
<evidence type="ECO:0000256" key="2">
    <source>
        <dbReference type="ARBA" id="ARBA00024195"/>
    </source>
</evidence>
<dbReference type="FunFam" id="2.40.10.10:FF:000002">
    <property type="entry name" value="Transmembrane protease serine"/>
    <property type="match status" value="1"/>
</dbReference>
<evidence type="ECO:0000259" key="5">
    <source>
        <dbReference type="PROSITE" id="PS50240"/>
    </source>
</evidence>
<dbReference type="PROSITE" id="PS00134">
    <property type="entry name" value="TRYPSIN_HIS"/>
    <property type="match status" value="1"/>
</dbReference>
<name>A0A8C0XVP8_CASCN</name>
<dbReference type="InterPro" id="IPR043504">
    <property type="entry name" value="Peptidase_S1_PA_chymotrypsin"/>
</dbReference>
<dbReference type="PANTHER" id="PTHR24256">
    <property type="entry name" value="TRYPTASE-RELATED"/>
    <property type="match status" value="1"/>
</dbReference>
<dbReference type="InterPro" id="IPR033116">
    <property type="entry name" value="TRYPSIN_SER"/>
</dbReference>
<feature type="chain" id="PRO_5034069324" description="Peptidase S1 domain-containing protein" evidence="4">
    <location>
        <begin position="18"/>
        <end position="315"/>
    </location>
</feature>
<keyword evidence="4" id="KW-0732">Signal</keyword>
<comment type="similarity">
    <text evidence="2">Belongs to the peptidase S1 family. CLIP subfamily.</text>
</comment>
<protein>
    <recommendedName>
        <fullName evidence="5">Peptidase S1 domain-containing protein</fullName>
    </recommendedName>
</protein>
<reference evidence="6" key="1">
    <citation type="submission" date="2023-09" db="UniProtKB">
        <authorList>
            <consortium name="Ensembl"/>
        </authorList>
    </citation>
    <scope>IDENTIFICATION</scope>
</reference>
<dbReference type="Gene3D" id="2.40.10.10">
    <property type="entry name" value="Trypsin-like serine proteases"/>
    <property type="match status" value="2"/>
</dbReference>
<sequence>FPLKMLWLVLLTFPCLGGSTPVTQEPAPGPELVGIIGGCPVSARRFPWQVSLRFYSRKSHRWEHMCGGSHIHPQWVLTAAHCACAFKVQVGQLRLYEEDRLTKVVQIIRHPKYNESLSVLGGGDIALLRLEGAVKLSESVYPVSLPDASLTVSSKKICWVTGWGDIRPLPWPFHLQEVKVKVMRNKDCDHTYRFAFPSKHIHQFIKDDMLCAGSSNYGPCPGDSGGPLVCTWVQVGVVSWDNVCSHCSLPAVYTRVMSVTRGHVTKETPLLQSSLLVPPPGLSLFQPHHPTSSVSTPGSCSRSLLLPLASLPSCP</sequence>
<evidence type="ECO:0000256" key="3">
    <source>
        <dbReference type="RuleBase" id="RU363034"/>
    </source>
</evidence>
<dbReference type="PRINTS" id="PR00722">
    <property type="entry name" value="CHYMOTRYPSIN"/>
</dbReference>
<gene>
    <name evidence="6" type="primary">LOC109690184</name>
</gene>
<feature type="domain" description="Peptidase S1" evidence="5">
    <location>
        <begin position="35"/>
        <end position="276"/>
    </location>
</feature>
<feature type="signal peptide" evidence="4">
    <location>
        <begin position="1"/>
        <end position="17"/>
    </location>
</feature>
<dbReference type="PROSITE" id="PS00135">
    <property type="entry name" value="TRYPSIN_SER"/>
    <property type="match status" value="1"/>
</dbReference>
<dbReference type="SUPFAM" id="SSF50494">
    <property type="entry name" value="Trypsin-like serine proteases"/>
    <property type="match status" value="1"/>
</dbReference>
<dbReference type="InterPro" id="IPR001314">
    <property type="entry name" value="Peptidase_S1A"/>
</dbReference>
<dbReference type="InterPro" id="IPR051487">
    <property type="entry name" value="Ser/Thr_Proteases_Immune/Dev"/>
</dbReference>
<dbReference type="InterPro" id="IPR018114">
    <property type="entry name" value="TRYPSIN_HIS"/>
</dbReference>
<dbReference type="SMART" id="SM00020">
    <property type="entry name" value="Tryp_SPc"/>
    <property type="match status" value="1"/>
</dbReference>
<organism evidence="6">
    <name type="scientific">Castor canadensis</name>
    <name type="common">American beaver</name>
    <dbReference type="NCBI Taxonomy" id="51338"/>
    <lineage>
        <taxon>Eukaryota</taxon>
        <taxon>Metazoa</taxon>
        <taxon>Chordata</taxon>
        <taxon>Craniata</taxon>
        <taxon>Vertebrata</taxon>
        <taxon>Euteleostomi</taxon>
        <taxon>Mammalia</taxon>
        <taxon>Eutheria</taxon>
        <taxon>Euarchontoglires</taxon>
        <taxon>Glires</taxon>
        <taxon>Rodentia</taxon>
        <taxon>Castorimorpha</taxon>
        <taxon>Castoridae</taxon>
        <taxon>Castor</taxon>
    </lineage>
</organism>
<dbReference type="PROSITE" id="PS50240">
    <property type="entry name" value="TRYPSIN_DOM"/>
    <property type="match status" value="1"/>
</dbReference>
<keyword evidence="3" id="KW-0378">Hydrolase</keyword>
<proteinExistence type="inferred from homology"/>
<dbReference type="InterPro" id="IPR001254">
    <property type="entry name" value="Trypsin_dom"/>
</dbReference>
<keyword evidence="1" id="KW-1015">Disulfide bond</keyword>
<dbReference type="GO" id="GO:0004252">
    <property type="term" value="F:serine-type endopeptidase activity"/>
    <property type="evidence" value="ECO:0007669"/>
    <property type="project" value="InterPro"/>
</dbReference>
<dbReference type="CDD" id="cd00190">
    <property type="entry name" value="Tryp_SPc"/>
    <property type="match status" value="1"/>
</dbReference>
<dbReference type="GO" id="GO:0006508">
    <property type="term" value="P:proteolysis"/>
    <property type="evidence" value="ECO:0007669"/>
    <property type="project" value="UniProtKB-KW"/>
</dbReference>
<accession>A0A8C0XVP8</accession>
<keyword evidence="3" id="KW-0720">Serine protease</keyword>
<evidence type="ECO:0000313" key="6">
    <source>
        <dbReference type="Ensembl" id="ENSCCNP00000033067.1"/>
    </source>
</evidence>
<dbReference type="FunFam" id="2.40.10.10:FF:000004">
    <property type="entry name" value="Tryptase gamma 1"/>
    <property type="match status" value="1"/>
</dbReference>
<dbReference type="InterPro" id="IPR009003">
    <property type="entry name" value="Peptidase_S1_PA"/>
</dbReference>
<dbReference type="Ensembl" id="ENSCCNT00000041489.1">
    <property type="protein sequence ID" value="ENSCCNP00000033067.1"/>
    <property type="gene ID" value="ENSCCNG00000031318.1"/>
</dbReference>
<evidence type="ECO:0000256" key="4">
    <source>
        <dbReference type="SAM" id="SignalP"/>
    </source>
</evidence>